<dbReference type="InterPro" id="IPR011008">
    <property type="entry name" value="Dimeric_a/b-barrel"/>
</dbReference>
<dbReference type="Proteomes" id="UP000198853">
    <property type="component" value="Unassembled WGS sequence"/>
</dbReference>
<accession>A0A1G8PCJ5</accession>
<dbReference type="Pfam" id="PF03795">
    <property type="entry name" value="YCII"/>
    <property type="match status" value="1"/>
</dbReference>
<dbReference type="PANTHER" id="PTHR37828:SF1">
    <property type="entry name" value="YCII-RELATED DOMAIN-CONTAINING PROTEIN"/>
    <property type="match status" value="1"/>
</dbReference>
<comment type="similarity">
    <text evidence="1">Belongs to the YciI family.</text>
</comment>
<dbReference type="RefSeq" id="WP_090398591.1">
    <property type="nucleotide sequence ID" value="NZ_FNEN01000008.1"/>
</dbReference>
<dbReference type="AlphaFoldDB" id="A0A1G8PCJ5"/>
<evidence type="ECO:0000313" key="3">
    <source>
        <dbReference type="EMBL" id="SDI89460.1"/>
    </source>
</evidence>
<organism evidence="3 4">
    <name type="scientific">Natribacillus halophilus</name>
    <dbReference type="NCBI Taxonomy" id="549003"/>
    <lineage>
        <taxon>Bacteria</taxon>
        <taxon>Bacillati</taxon>
        <taxon>Bacillota</taxon>
        <taxon>Bacilli</taxon>
        <taxon>Bacillales</taxon>
        <taxon>Bacillaceae</taxon>
        <taxon>Natribacillus</taxon>
    </lineage>
</organism>
<name>A0A1G8PCJ5_9BACI</name>
<dbReference type="InterPro" id="IPR005545">
    <property type="entry name" value="YCII"/>
</dbReference>
<dbReference type="EMBL" id="FNEN01000008">
    <property type="protein sequence ID" value="SDI89460.1"/>
    <property type="molecule type" value="Genomic_DNA"/>
</dbReference>
<evidence type="ECO:0000256" key="1">
    <source>
        <dbReference type="ARBA" id="ARBA00007689"/>
    </source>
</evidence>
<dbReference type="PANTHER" id="PTHR37828">
    <property type="entry name" value="GSR2449 PROTEIN"/>
    <property type="match status" value="1"/>
</dbReference>
<dbReference type="SUPFAM" id="SSF54909">
    <property type="entry name" value="Dimeric alpha+beta barrel"/>
    <property type="match status" value="1"/>
</dbReference>
<gene>
    <name evidence="3" type="ORF">SAMN04488123_10834</name>
</gene>
<reference evidence="3 4" key="1">
    <citation type="submission" date="2016-10" db="EMBL/GenBank/DDBJ databases">
        <authorList>
            <person name="de Groot N.N."/>
        </authorList>
    </citation>
    <scope>NUCLEOTIDE SEQUENCE [LARGE SCALE GENOMIC DNA]</scope>
    <source>
        <strain evidence="3 4">DSM 21771</strain>
    </source>
</reference>
<evidence type="ECO:0000259" key="2">
    <source>
        <dbReference type="Pfam" id="PF03795"/>
    </source>
</evidence>
<feature type="domain" description="YCII-related" evidence="2">
    <location>
        <begin position="14"/>
        <end position="82"/>
    </location>
</feature>
<evidence type="ECO:0000313" key="4">
    <source>
        <dbReference type="Proteomes" id="UP000198853"/>
    </source>
</evidence>
<proteinExistence type="inferred from homology"/>
<dbReference type="OrthoDB" id="162319at2"/>
<protein>
    <submittedName>
        <fullName evidence="3">Uncharacterized conserved protein YciI, contains a putative active-site phosphohistidine</fullName>
    </submittedName>
</protein>
<dbReference type="Gene3D" id="3.30.70.1060">
    <property type="entry name" value="Dimeric alpha+beta barrel"/>
    <property type="match status" value="1"/>
</dbReference>
<sequence length="92" mass="10869">MKSYVVFLKMLDPQKSEEYRQQHLDFLSQKRKEKKVFANGKFLDGSGGMVIYMANSEEEVRNMVTEDPLINEKARDFEIYEWEMVTNAIIPD</sequence>
<keyword evidence="4" id="KW-1185">Reference proteome</keyword>